<keyword evidence="3" id="KW-1185">Reference proteome</keyword>
<name>A0AA39XXF1_9PEZI</name>
<protein>
    <submittedName>
        <fullName evidence="2">Uncharacterized protein</fullName>
    </submittedName>
</protein>
<evidence type="ECO:0000256" key="1">
    <source>
        <dbReference type="SAM" id="MobiDB-lite"/>
    </source>
</evidence>
<dbReference type="Proteomes" id="UP001174936">
    <property type="component" value="Unassembled WGS sequence"/>
</dbReference>
<gene>
    <name evidence="2" type="ORF">B0T16DRAFT_420061</name>
</gene>
<reference evidence="2" key="1">
    <citation type="submission" date="2023-06" db="EMBL/GenBank/DDBJ databases">
        <title>Genome-scale phylogeny and comparative genomics of the fungal order Sordariales.</title>
        <authorList>
            <consortium name="Lawrence Berkeley National Laboratory"/>
            <person name="Hensen N."/>
            <person name="Bonometti L."/>
            <person name="Westerberg I."/>
            <person name="Brannstrom I.O."/>
            <person name="Guillou S."/>
            <person name="Cros-Aarteil S."/>
            <person name="Calhoun S."/>
            <person name="Haridas S."/>
            <person name="Kuo A."/>
            <person name="Mondo S."/>
            <person name="Pangilinan J."/>
            <person name="Riley R."/>
            <person name="Labutti K."/>
            <person name="Andreopoulos B."/>
            <person name="Lipzen A."/>
            <person name="Chen C."/>
            <person name="Yanf M."/>
            <person name="Daum C."/>
            <person name="Ng V."/>
            <person name="Clum A."/>
            <person name="Steindorff A."/>
            <person name="Ohm R."/>
            <person name="Martin F."/>
            <person name="Silar P."/>
            <person name="Natvig D."/>
            <person name="Lalanne C."/>
            <person name="Gautier V."/>
            <person name="Ament-Velasquez S.L."/>
            <person name="Kruys A."/>
            <person name="Hutchinson M.I."/>
            <person name="Powell A.J."/>
            <person name="Barry K."/>
            <person name="Miller A.N."/>
            <person name="Grigoriev I.V."/>
            <person name="Debuchy R."/>
            <person name="Gladieux P."/>
            <person name="Thoren M.H."/>
            <person name="Johannesson H."/>
        </authorList>
    </citation>
    <scope>NUCLEOTIDE SEQUENCE</scope>
    <source>
        <strain evidence="2">SMH2532-1</strain>
    </source>
</reference>
<evidence type="ECO:0000313" key="3">
    <source>
        <dbReference type="Proteomes" id="UP001174936"/>
    </source>
</evidence>
<proteinExistence type="predicted"/>
<accession>A0AA39XXF1</accession>
<evidence type="ECO:0000313" key="2">
    <source>
        <dbReference type="EMBL" id="KAK0641560.1"/>
    </source>
</evidence>
<organism evidence="2 3">
    <name type="scientific">Cercophora newfieldiana</name>
    <dbReference type="NCBI Taxonomy" id="92897"/>
    <lineage>
        <taxon>Eukaryota</taxon>
        <taxon>Fungi</taxon>
        <taxon>Dikarya</taxon>
        <taxon>Ascomycota</taxon>
        <taxon>Pezizomycotina</taxon>
        <taxon>Sordariomycetes</taxon>
        <taxon>Sordariomycetidae</taxon>
        <taxon>Sordariales</taxon>
        <taxon>Lasiosphaeriaceae</taxon>
        <taxon>Cercophora</taxon>
    </lineage>
</organism>
<feature type="compositionally biased region" description="Basic residues" evidence="1">
    <location>
        <begin position="139"/>
        <end position="152"/>
    </location>
</feature>
<dbReference type="AlphaFoldDB" id="A0AA39XXF1"/>
<sequence>MVDIDITSEGTLRRHPLKEDGQGDFLDDSDDDYDNLSTQCLPRASANLDRGRLSTDNDSAMDRGGYYESRSSFPRSAVSGLRHRFSNMNLKAQPVKVKKWFVRQFRASRKGSRVIVKKVRERRARRKVDGGNASGGGGGRKKISMKGNKRKGAGSMRILRGGSLLTMFGGAASSNQAA</sequence>
<feature type="region of interest" description="Disordered" evidence="1">
    <location>
        <begin position="1"/>
        <end position="31"/>
    </location>
</feature>
<dbReference type="EMBL" id="JAULSV010000006">
    <property type="protein sequence ID" value="KAK0641560.1"/>
    <property type="molecule type" value="Genomic_DNA"/>
</dbReference>
<feature type="region of interest" description="Disordered" evidence="1">
    <location>
        <begin position="122"/>
        <end position="156"/>
    </location>
</feature>
<comment type="caution">
    <text evidence="2">The sequence shown here is derived from an EMBL/GenBank/DDBJ whole genome shotgun (WGS) entry which is preliminary data.</text>
</comment>